<sequence>MSSPPPQIGLIYTDDIPLAVFDDFVQGISAPGLDLVVESRPRSGPFAGLEWLIPTGVMLFISQGYFNGFLGEMGKDHYAALKAGLKALRDRFASVKVTLIGTPGKASPDQPYSLFYSIYFEDPAGRKFKFLIPNGEAGDPEAEKAMDAFGDFLAAAHSGELDTDQKTMLAEGPVFGGTALLAFNPQSGRIEPIHPVTRIFGLPSGTD</sequence>
<evidence type="ECO:0000313" key="1">
    <source>
        <dbReference type="EMBL" id="VDC49061.1"/>
    </source>
</evidence>
<dbReference type="AlphaFoldDB" id="A0A7Z8Y1S3"/>
<protein>
    <submittedName>
        <fullName evidence="1">Uncharacterized protein</fullName>
    </submittedName>
</protein>
<proteinExistence type="predicted"/>
<keyword evidence="2" id="KW-1185">Reference proteome</keyword>
<dbReference type="SUPFAM" id="SSF54593">
    <property type="entry name" value="Glyoxalase/Bleomycin resistance protein/Dihydroxybiphenyl dioxygenase"/>
    <property type="match status" value="1"/>
</dbReference>
<dbReference type="Proteomes" id="UP000289220">
    <property type="component" value="Unassembled WGS sequence"/>
</dbReference>
<comment type="caution">
    <text evidence="1">The sequence shown here is derived from an EMBL/GenBank/DDBJ whole genome shotgun (WGS) entry which is preliminary data.</text>
</comment>
<accession>A0A7Z8Y1S3</accession>
<name>A0A7Z8Y1S3_9CAUL</name>
<organism evidence="1 2">
    <name type="scientific">Brevundimonas mediterranea</name>
    <dbReference type="NCBI Taxonomy" id="74329"/>
    <lineage>
        <taxon>Bacteria</taxon>
        <taxon>Pseudomonadati</taxon>
        <taxon>Pseudomonadota</taxon>
        <taxon>Alphaproteobacteria</taxon>
        <taxon>Caulobacterales</taxon>
        <taxon>Caulobacteraceae</taxon>
        <taxon>Brevundimonas</taxon>
    </lineage>
</organism>
<reference evidence="1 2" key="1">
    <citation type="submission" date="2018-11" db="EMBL/GenBank/DDBJ databases">
        <authorList>
            <person name="Peiro R."/>
            <person name="Begona"/>
            <person name="Cbmso G."/>
            <person name="Lopez M."/>
            <person name="Gonzalez S."/>
            <person name="Sacristan E."/>
            <person name="Castillo E."/>
        </authorList>
    </citation>
    <scope>NUCLEOTIDE SEQUENCE [LARGE SCALE GENOMIC DNA]</scope>
    <source>
        <strain evidence="1">Brev_genome</strain>
    </source>
</reference>
<evidence type="ECO:0000313" key="2">
    <source>
        <dbReference type="Proteomes" id="UP000289220"/>
    </source>
</evidence>
<dbReference type="RefSeq" id="WP_035307965.1">
    <property type="nucleotide sequence ID" value="NZ_UXHF01000013.1"/>
</dbReference>
<gene>
    <name evidence="1" type="ORF">BREV_BREV_00996</name>
</gene>
<dbReference type="InterPro" id="IPR029068">
    <property type="entry name" value="Glyas_Bleomycin-R_OHBP_Dase"/>
</dbReference>
<dbReference type="EMBL" id="UXHF01000013">
    <property type="protein sequence ID" value="VDC49061.1"/>
    <property type="molecule type" value="Genomic_DNA"/>
</dbReference>